<evidence type="ECO:0000256" key="2">
    <source>
        <dbReference type="ARBA" id="ARBA00022475"/>
    </source>
</evidence>
<accession>A0A1J0RBB0</accession>
<keyword evidence="2" id="KW-1003">Cell membrane</keyword>
<keyword evidence="5" id="KW-0325">Glycoprotein</keyword>
<dbReference type="GO" id="GO:0042783">
    <property type="term" value="P:symbiont-mediated evasion of host immune response"/>
    <property type="evidence" value="ECO:0007669"/>
    <property type="project" value="InterPro"/>
</dbReference>
<dbReference type="SUPFAM" id="SSF58087">
    <property type="entry name" value="Variant surface glycoprotein (N-terminal domain)"/>
    <property type="match status" value="1"/>
</dbReference>
<name>A0A1J0RBB0_9TRYP</name>
<feature type="domain" description="Trypanosome variant surface glycoprotein A-type N-terminal" evidence="8">
    <location>
        <begin position="14"/>
        <end position="385"/>
    </location>
</feature>
<evidence type="ECO:0000256" key="4">
    <source>
        <dbReference type="ARBA" id="ARBA00023136"/>
    </source>
</evidence>
<feature type="signal peptide" evidence="7">
    <location>
        <begin position="1"/>
        <end position="23"/>
    </location>
</feature>
<dbReference type="EMBL" id="KX701227">
    <property type="protein sequence ID" value="APD75183.1"/>
    <property type="molecule type" value="Genomic_DNA"/>
</dbReference>
<evidence type="ECO:0000313" key="9">
    <source>
        <dbReference type="EMBL" id="APD75183.1"/>
    </source>
</evidence>
<dbReference type="GO" id="GO:0098552">
    <property type="term" value="C:side of membrane"/>
    <property type="evidence" value="ECO:0007669"/>
    <property type="project" value="UniProtKB-KW"/>
</dbReference>
<protein>
    <submittedName>
        <fullName evidence="9">Variant surface glycoprotein 1125.5006</fullName>
    </submittedName>
</protein>
<sequence>MNPSPNKGYILIFWLALVVPTQAARTAKHAALTQPFVKLCTLIGELKMTHEYVNDKLKRQADLTRKLQILVDQLDIYSRTAADPDESRLATALTGSARQVADENRQTQATLTRLGLTLAIRAGVVAGQATEFFEIMDQVTGDNPTAGGCLIDAGSGAAVSSYTGLQTKLAGCKSTKIPEATAGAAKQTKKADFGAVTGENDIQQPGSYTQTGCVLLEDPDDSANTPGGVATRSNKLLYAAGAVQLDATPGLQVKPLKNTEGETTLSRYDELKQAQTAFDQIEIADPAEADEVLYEFILQDHTFLKAAAAIISNVTKTGAQVMADKSIMEQIKAKIGKDDAAFTSTYLKTVRDKAIADNSDWGIKLTGKKLSGLTNTEEYAHLLTFFALTSQTQPENKECDSQVRVKTA</sequence>
<dbReference type="VEuPathDB" id="TriTrypDB:Tb427_000328000"/>
<evidence type="ECO:0000256" key="6">
    <source>
        <dbReference type="ARBA" id="ARBA00023288"/>
    </source>
</evidence>
<keyword evidence="7" id="KW-0732">Signal</keyword>
<comment type="subcellular location">
    <subcellularLocation>
        <location evidence="1">Cell membrane</location>
        <topology evidence="1">Lipid-anchor</topology>
        <topology evidence="1">GPI-anchor</topology>
    </subcellularLocation>
</comment>
<dbReference type="VEuPathDB" id="TriTrypDB:Tb927.9.16500"/>
<keyword evidence="4" id="KW-0472">Membrane</keyword>
<feature type="chain" id="PRO_5012768831" evidence="7">
    <location>
        <begin position="24"/>
        <end position="408"/>
    </location>
</feature>
<evidence type="ECO:0000256" key="7">
    <source>
        <dbReference type="SAM" id="SignalP"/>
    </source>
</evidence>
<dbReference type="InterPro" id="IPR001812">
    <property type="entry name" value="Trypano_VSG_A_N_dom"/>
</dbReference>
<organism evidence="9">
    <name type="scientific">Trypanosoma brucei</name>
    <dbReference type="NCBI Taxonomy" id="5691"/>
    <lineage>
        <taxon>Eukaryota</taxon>
        <taxon>Discoba</taxon>
        <taxon>Euglenozoa</taxon>
        <taxon>Kinetoplastea</taxon>
        <taxon>Metakinetoplastina</taxon>
        <taxon>Trypanosomatida</taxon>
        <taxon>Trypanosomatidae</taxon>
        <taxon>Trypanosoma</taxon>
    </lineage>
</organism>
<evidence type="ECO:0000256" key="1">
    <source>
        <dbReference type="ARBA" id="ARBA00004609"/>
    </source>
</evidence>
<dbReference type="GO" id="GO:0005886">
    <property type="term" value="C:plasma membrane"/>
    <property type="evidence" value="ECO:0007669"/>
    <property type="project" value="UniProtKB-SubCell"/>
</dbReference>
<dbReference type="Gene3D" id="1.10.470.10">
    <property type="entry name" value="Variant Surface Glycoprotein, subunit A, domain 2"/>
    <property type="match status" value="1"/>
</dbReference>
<evidence type="ECO:0000256" key="3">
    <source>
        <dbReference type="ARBA" id="ARBA00022622"/>
    </source>
</evidence>
<proteinExistence type="predicted"/>
<evidence type="ECO:0000256" key="5">
    <source>
        <dbReference type="ARBA" id="ARBA00023180"/>
    </source>
</evidence>
<dbReference type="Gene3D" id="3.90.150.10">
    <property type="entry name" value="Variant Surface Glycoprotein, subunit A domain 1"/>
    <property type="match status" value="1"/>
</dbReference>
<dbReference type="AlphaFoldDB" id="A0A1J0RBB0"/>
<evidence type="ECO:0000259" key="8">
    <source>
        <dbReference type="Pfam" id="PF00913"/>
    </source>
</evidence>
<keyword evidence="6" id="KW-0449">Lipoprotein</keyword>
<keyword evidence="3" id="KW-0336">GPI-anchor</keyword>
<reference evidence="9" key="1">
    <citation type="submission" date="2016-08" db="EMBL/GenBank/DDBJ databases">
        <title>VSG repertoire of Trypanosoma brucei EATRO 1125.</title>
        <authorList>
            <person name="Cross G.A."/>
        </authorList>
    </citation>
    <scope>NUCLEOTIDE SEQUENCE</scope>
    <source>
        <strain evidence="9">EATRO 1125</strain>
    </source>
</reference>
<dbReference type="Pfam" id="PF00913">
    <property type="entry name" value="Trypan_glycop"/>
    <property type="match status" value="1"/>
</dbReference>